<comment type="caution">
    <text evidence="3">The sequence shown here is derived from an EMBL/GenBank/DDBJ whole genome shotgun (WGS) entry which is preliminary data.</text>
</comment>
<reference evidence="3" key="1">
    <citation type="submission" date="2018-10" db="EMBL/GenBank/DDBJ databases">
        <title>Effector identification in a new, highly contiguous assembly of the strawberry crown rot pathogen Phytophthora cactorum.</title>
        <authorList>
            <person name="Armitage A.D."/>
            <person name="Nellist C.F."/>
            <person name="Bates H."/>
            <person name="Vickerstaff R.J."/>
            <person name="Harrison R.J."/>
        </authorList>
    </citation>
    <scope>NUCLEOTIDE SEQUENCE</scope>
    <source>
        <strain evidence="2">15-7</strain>
        <strain evidence="3">4032</strain>
    </source>
</reference>
<keyword evidence="1" id="KW-0812">Transmembrane</keyword>
<evidence type="ECO:0000313" key="3">
    <source>
        <dbReference type="EMBL" id="KAG2902309.1"/>
    </source>
</evidence>
<organism evidence="3 4">
    <name type="scientific">Phytophthora cactorum</name>
    <dbReference type="NCBI Taxonomy" id="29920"/>
    <lineage>
        <taxon>Eukaryota</taxon>
        <taxon>Sar</taxon>
        <taxon>Stramenopiles</taxon>
        <taxon>Oomycota</taxon>
        <taxon>Peronosporomycetes</taxon>
        <taxon>Peronosporales</taxon>
        <taxon>Peronosporaceae</taxon>
        <taxon>Phytophthora</taxon>
    </lineage>
</organism>
<dbReference type="Proteomes" id="UP000735874">
    <property type="component" value="Unassembled WGS sequence"/>
</dbReference>
<dbReference type="Proteomes" id="UP000774804">
    <property type="component" value="Unassembled WGS sequence"/>
</dbReference>
<evidence type="ECO:0000256" key="1">
    <source>
        <dbReference type="SAM" id="Phobius"/>
    </source>
</evidence>
<dbReference type="AlphaFoldDB" id="A0A8T1BKP9"/>
<gene>
    <name evidence="2" type="ORF">PC113_g16268</name>
    <name evidence="3" type="ORF">PC115_g15650</name>
</gene>
<proteinExistence type="predicted"/>
<dbReference type="EMBL" id="RCMG01000637">
    <property type="protein sequence ID" value="KAG2851028.1"/>
    <property type="molecule type" value="Genomic_DNA"/>
</dbReference>
<evidence type="ECO:0000313" key="2">
    <source>
        <dbReference type="EMBL" id="KAG2851028.1"/>
    </source>
</evidence>
<keyword evidence="1" id="KW-1133">Transmembrane helix</keyword>
<keyword evidence="1" id="KW-0472">Membrane</keyword>
<dbReference type="EMBL" id="RCMI01000645">
    <property type="protein sequence ID" value="KAG2902309.1"/>
    <property type="molecule type" value="Genomic_DNA"/>
</dbReference>
<feature type="transmembrane region" description="Helical" evidence="1">
    <location>
        <begin position="70"/>
        <end position="91"/>
    </location>
</feature>
<name>A0A8T1BKP9_9STRA</name>
<protein>
    <submittedName>
        <fullName evidence="3">Uncharacterized protein</fullName>
    </submittedName>
</protein>
<sequence>MGANSNVQRNRVIQADRPKLCAFVRSRLSVAEAKSKFHTADTFKKVVMAYFTIYELIIKSWRLQINIGSVLSSIWSSLAASPMSLIMAGLLSRIS</sequence>
<evidence type="ECO:0000313" key="4">
    <source>
        <dbReference type="Proteomes" id="UP000774804"/>
    </source>
</evidence>
<accession>A0A8T1BKP9</accession>